<dbReference type="FunCoup" id="A0A3B5QSB5">
    <property type="interactions" value="12"/>
</dbReference>
<dbReference type="InParanoid" id="A0A3B5QSB5"/>
<dbReference type="GO" id="GO:0005524">
    <property type="term" value="F:ATP binding"/>
    <property type="evidence" value="ECO:0007669"/>
    <property type="project" value="UniProtKB-KW"/>
</dbReference>
<dbReference type="Gene3D" id="3.30.420.40">
    <property type="match status" value="2"/>
</dbReference>
<reference evidence="6" key="2">
    <citation type="journal article" date="2013" name="Nat. Genet.">
        <title>The genome of the platyfish, Xiphophorus maculatus, provides insights into evolutionary adaptation and several complex traits.</title>
        <authorList>
            <person name="Schartl M."/>
            <person name="Walter R.B."/>
            <person name="Shen Y."/>
            <person name="Garcia T."/>
            <person name="Catchen J."/>
            <person name="Amores A."/>
            <person name="Braasch I."/>
            <person name="Chalopin D."/>
            <person name="Volff J.N."/>
            <person name="Lesch K.P."/>
            <person name="Bisazza A."/>
            <person name="Minx P."/>
            <person name="Hillier L."/>
            <person name="Wilson R.K."/>
            <person name="Fuerstenberg S."/>
            <person name="Boore J."/>
            <person name="Searle S."/>
            <person name="Postlethwait J.H."/>
            <person name="Warren W.C."/>
        </authorList>
    </citation>
    <scope>NUCLEOTIDE SEQUENCE [LARGE SCALE GENOMIC DNA]</scope>
    <source>
        <strain evidence="6">JP 163 A</strain>
    </source>
</reference>
<keyword evidence="2" id="KW-0547">Nucleotide-binding</keyword>
<dbReference type="OMA" id="TISTRWH"/>
<feature type="compositionally biased region" description="Polar residues" evidence="4">
    <location>
        <begin position="638"/>
        <end position="649"/>
    </location>
</feature>
<evidence type="ECO:0000256" key="2">
    <source>
        <dbReference type="ARBA" id="ARBA00022741"/>
    </source>
</evidence>
<dbReference type="AlphaFoldDB" id="A0A3B5QSB5"/>
<dbReference type="PANTHER" id="PTHR14187:SF5">
    <property type="entry name" value="HEAT SHOCK 70 KDA PROTEIN 12A"/>
    <property type="match status" value="1"/>
</dbReference>
<dbReference type="Proteomes" id="UP000002852">
    <property type="component" value="Unassembled WGS sequence"/>
</dbReference>
<dbReference type="PANTHER" id="PTHR14187">
    <property type="entry name" value="ALPHA KINASE/ELONGATION FACTOR 2 KINASE"/>
    <property type="match status" value="1"/>
</dbReference>
<dbReference type="InterPro" id="IPR013126">
    <property type="entry name" value="Hsp_70_fam"/>
</dbReference>
<evidence type="ECO:0000256" key="4">
    <source>
        <dbReference type="SAM" id="MobiDB-lite"/>
    </source>
</evidence>
<name>A0A3B5QSB5_XIPMA</name>
<dbReference type="CDD" id="cd10229">
    <property type="entry name" value="ASKHA_NBD_HSP70_HSPA12"/>
    <property type="match status" value="1"/>
</dbReference>
<evidence type="ECO:0000256" key="1">
    <source>
        <dbReference type="ARBA" id="ARBA00007381"/>
    </source>
</evidence>
<dbReference type="Ensembl" id="ENSXMAT00000024674.1">
    <property type="protein sequence ID" value="ENSXMAP00000034073.1"/>
    <property type="gene ID" value="ENSXMAG00000027078.1"/>
</dbReference>
<reference evidence="6" key="1">
    <citation type="submission" date="2012-01" db="EMBL/GenBank/DDBJ databases">
        <authorList>
            <person name="Walter R."/>
            <person name="Schartl M."/>
            <person name="Warren W."/>
        </authorList>
    </citation>
    <scope>NUCLEOTIDE SEQUENCE [LARGE SCALE GENOMIC DNA]</scope>
    <source>
        <strain evidence="6">JP 163 A</strain>
    </source>
</reference>
<dbReference type="SUPFAM" id="SSF53067">
    <property type="entry name" value="Actin-like ATPase domain"/>
    <property type="match status" value="2"/>
</dbReference>
<keyword evidence="3" id="KW-0067">ATP-binding</keyword>
<evidence type="ECO:0000313" key="6">
    <source>
        <dbReference type="Proteomes" id="UP000002852"/>
    </source>
</evidence>
<dbReference type="Pfam" id="PF00012">
    <property type="entry name" value="HSP70"/>
    <property type="match status" value="1"/>
</dbReference>
<protein>
    <submittedName>
        <fullName evidence="5">Heat shock 70 kDa protein 12A-like</fullName>
    </submittedName>
</protein>
<organism evidence="5 6">
    <name type="scientific">Xiphophorus maculatus</name>
    <name type="common">Southern platyfish</name>
    <name type="synonym">Platypoecilus maculatus</name>
    <dbReference type="NCBI Taxonomy" id="8083"/>
    <lineage>
        <taxon>Eukaryota</taxon>
        <taxon>Metazoa</taxon>
        <taxon>Chordata</taxon>
        <taxon>Craniata</taxon>
        <taxon>Vertebrata</taxon>
        <taxon>Euteleostomi</taxon>
        <taxon>Actinopterygii</taxon>
        <taxon>Neopterygii</taxon>
        <taxon>Teleostei</taxon>
        <taxon>Neoteleostei</taxon>
        <taxon>Acanthomorphata</taxon>
        <taxon>Ovalentaria</taxon>
        <taxon>Atherinomorphae</taxon>
        <taxon>Cyprinodontiformes</taxon>
        <taxon>Poeciliidae</taxon>
        <taxon>Poeciliinae</taxon>
        <taxon>Xiphophorus</taxon>
    </lineage>
</organism>
<reference evidence="5" key="4">
    <citation type="submission" date="2025-09" db="UniProtKB">
        <authorList>
            <consortium name="Ensembl"/>
        </authorList>
    </citation>
    <scope>IDENTIFICATION</scope>
    <source>
        <strain evidence="5">JP 163 A</strain>
    </source>
</reference>
<proteinExistence type="inferred from homology"/>
<comment type="similarity">
    <text evidence="1">Belongs to the heat shock protein 70 family.</text>
</comment>
<dbReference type="GO" id="GO:0140662">
    <property type="term" value="F:ATP-dependent protein folding chaperone"/>
    <property type="evidence" value="ECO:0007669"/>
    <property type="project" value="InterPro"/>
</dbReference>
<dbReference type="GeneTree" id="ENSGT00940000154551"/>
<evidence type="ECO:0000256" key="3">
    <source>
        <dbReference type="ARBA" id="ARBA00022840"/>
    </source>
</evidence>
<sequence length="649" mass="72849">ESFQFIYALSSRKPGTFKPRASNSSPRGPCPATFRCASAAPHLNRIIRSLASVVPVFQVKEYRQLRSVCTSIDFGTAFSGYAINITKGQEKSEPYLPRWGKEYGFDTPKTPTCILFNEDEKCLSFGYEAKMAYQEMSGEEAKKHYFFEDFKMELYSKLTVHLKSQQKISTLKVFSESLRFLKEDALRTISRNTQGKNFLASDFTWVLTVPAIWDLSAKQFMREAATQAGIVTEGDEEKLVMALEPEAASIWCKKLPSDGFISEKHNEESLDQSAGTQYIVVDCGGGTIDITVHEVLDGGALKERHKVSGNDLGGQTVDRKFKQFLREIFPEGVWDQFEQNSPSAAQKIMYEFTYLKQVDKDVQISCPFTLGSLIKEKSDTENFVQSELGASWDGDFIKISRDKMRSFYDESLKGITENLKEIFNCGLNIKYILLVGGYAQSQILQQHITDQFGQQCKVLCPFRAQEAIMRGAVEFGRNPDVVASRKSSYTYGFAVCEKFDENKHKEGKKFTAKGVDLSRDIFRKLVEEDEDLGSQGTRELLCSSARADQVEMNLRFFRSLRKDPVYVDDWGVEKVGSFTVDMTGGGKVKLEIDFGSTEITAVGTNQISGETQTVKIDFMTTDRECVIDGDPEDAASVGSEQSGPSDYSD</sequence>
<dbReference type="InterPro" id="IPR043129">
    <property type="entry name" value="ATPase_NBD"/>
</dbReference>
<reference evidence="5" key="3">
    <citation type="submission" date="2025-08" db="UniProtKB">
        <authorList>
            <consortium name="Ensembl"/>
        </authorList>
    </citation>
    <scope>IDENTIFICATION</scope>
    <source>
        <strain evidence="5">JP 163 A</strain>
    </source>
</reference>
<dbReference type="STRING" id="8083.ENSXMAP00000034073"/>
<feature type="region of interest" description="Disordered" evidence="4">
    <location>
        <begin position="628"/>
        <end position="649"/>
    </location>
</feature>
<keyword evidence="6" id="KW-1185">Reference proteome</keyword>
<evidence type="ECO:0000313" key="5">
    <source>
        <dbReference type="Ensembl" id="ENSXMAP00000034073.1"/>
    </source>
</evidence>
<accession>A0A3B5QSB5</accession>